<evidence type="ECO:0000313" key="3">
    <source>
        <dbReference type="Proteomes" id="UP000006565"/>
    </source>
</evidence>
<dbReference type="KEGG" id="mpi:Mpet_2317"/>
<proteinExistence type="predicted"/>
<gene>
    <name evidence="2" type="ordered locus">Mpet_2317</name>
</gene>
<sequence length="47" mass="5117">MDEVTPIEETPTEETPTEECGGVCIVIEPIAIIAIFALIFSLIALRK</sequence>
<name>E1RD81_METP4</name>
<keyword evidence="1" id="KW-1133">Transmembrane helix</keyword>
<accession>E1RD81</accession>
<dbReference type="STRING" id="679926.Mpet_2317"/>
<dbReference type="AlphaFoldDB" id="E1RD81"/>
<dbReference type="Proteomes" id="UP000006565">
    <property type="component" value="Chromosome"/>
</dbReference>
<reference evidence="2 3" key="1">
    <citation type="journal article" date="2010" name="Stand. Genomic Sci.">
        <title>Complete genome sequence of Methanoplanus petrolearius type strain (SEBR 4847).</title>
        <authorList>
            <person name="Brambilla E."/>
            <person name="Djao O.D."/>
            <person name="Daligault H."/>
            <person name="Lapidus A."/>
            <person name="Lucas S."/>
            <person name="Hammon N."/>
            <person name="Nolan M."/>
            <person name="Tice H."/>
            <person name="Cheng J.F."/>
            <person name="Han C."/>
            <person name="Tapia R."/>
            <person name="Goodwin L."/>
            <person name="Pitluck S."/>
            <person name="Liolios K."/>
            <person name="Ivanova N."/>
            <person name="Mavromatis K."/>
            <person name="Mikhailova N."/>
            <person name="Pati A."/>
            <person name="Chen A."/>
            <person name="Palaniappan K."/>
            <person name="Land M."/>
            <person name="Hauser L."/>
            <person name="Chang Y.J."/>
            <person name="Jeffries C.D."/>
            <person name="Rohde M."/>
            <person name="Spring S."/>
            <person name="Sikorski J."/>
            <person name="Goker M."/>
            <person name="Woyke T."/>
            <person name="Bristow J."/>
            <person name="Eisen J.A."/>
            <person name="Markowitz V."/>
            <person name="Hugenholtz P."/>
            <person name="Kyrpides N.C."/>
            <person name="Klenk H.P."/>
        </authorList>
    </citation>
    <scope>NUCLEOTIDE SEQUENCE [LARGE SCALE GENOMIC DNA]</scope>
    <source>
        <strain evidence="3">DSM 11571 / OCM 486 / SEBR 4847</strain>
    </source>
</reference>
<feature type="transmembrane region" description="Helical" evidence="1">
    <location>
        <begin position="20"/>
        <end position="45"/>
    </location>
</feature>
<dbReference type="RefSeq" id="WP_013330241.1">
    <property type="nucleotide sequence ID" value="NC_014507.1"/>
</dbReference>
<keyword evidence="3" id="KW-1185">Reference proteome</keyword>
<dbReference type="EMBL" id="CP002117">
    <property type="protein sequence ID" value="ADN37064.1"/>
    <property type="molecule type" value="Genomic_DNA"/>
</dbReference>
<evidence type="ECO:0000313" key="2">
    <source>
        <dbReference type="EMBL" id="ADN37064.1"/>
    </source>
</evidence>
<evidence type="ECO:0000256" key="1">
    <source>
        <dbReference type="SAM" id="Phobius"/>
    </source>
</evidence>
<organism evidence="2 3">
    <name type="scientific">Methanolacinia petrolearia (strain DSM 11571 / OCM 486 / SEBR 4847)</name>
    <name type="common">Methanoplanus petrolearius</name>
    <dbReference type="NCBI Taxonomy" id="679926"/>
    <lineage>
        <taxon>Archaea</taxon>
        <taxon>Methanobacteriati</taxon>
        <taxon>Methanobacteriota</taxon>
        <taxon>Stenosarchaea group</taxon>
        <taxon>Methanomicrobia</taxon>
        <taxon>Methanomicrobiales</taxon>
        <taxon>Methanomicrobiaceae</taxon>
        <taxon>Methanolacinia</taxon>
    </lineage>
</organism>
<protein>
    <submittedName>
        <fullName evidence="2">Uncharacterized protein</fullName>
    </submittedName>
</protein>
<keyword evidence="1" id="KW-0472">Membrane</keyword>
<dbReference type="HOGENOM" id="CLU_3163160_0_0_2"/>
<keyword evidence="1" id="KW-0812">Transmembrane</keyword>
<dbReference type="GeneID" id="58788823"/>